<evidence type="ECO:0000313" key="16">
    <source>
        <dbReference type="Proteomes" id="UP000004994"/>
    </source>
</evidence>
<evidence type="ECO:0000256" key="6">
    <source>
        <dbReference type="ARBA" id="ARBA00022692"/>
    </source>
</evidence>
<keyword evidence="11" id="KW-0503">Monooxygenase</keyword>
<dbReference type="Gramene" id="Solyc04g071780.3.1">
    <property type="protein sequence ID" value="Solyc04g071780.3.1"/>
    <property type="gene ID" value="Solyc04g071780.3"/>
</dbReference>
<dbReference type="STRING" id="4081.A0A3Q7G7A3"/>
<dbReference type="GO" id="GO:0020037">
    <property type="term" value="F:heme binding"/>
    <property type="evidence" value="ECO:0007669"/>
    <property type="project" value="InterPro"/>
</dbReference>
<dbReference type="Proteomes" id="UP000004994">
    <property type="component" value="Chromosome 4"/>
</dbReference>
<evidence type="ECO:0000256" key="10">
    <source>
        <dbReference type="ARBA" id="ARBA00023004"/>
    </source>
</evidence>
<evidence type="ECO:0000256" key="3">
    <source>
        <dbReference type="ARBA" id="ARBA00004913"/>
    </source>
</evidence>
<dbReference type="InParanoid" id="A0A3Q7G7A3"/>
<dbReference type="PANTHER" id="PTHR47944:SF5">
    <property type="entry name" value="CYTOCHROME P450 71A1-LIKE"/>
    <property type="match status" value="1"/>
</dbReference>
<dbReference type="SUPFAM" id="SSF48264">
    <property type="entry name" value="Cytochrome P450"/>
    <property type="match status" value="2"/>
</dbReference>
<keyword evidence="16" id="KW-1185">Reference proteome</keyword>
<keyword evidence="7 13" id="KW-0479">Metal-binding</keyword>
<dbReference type="EnsemblPlants" id="Solyc04g071780.3.1">
    <property type="protein sequence ID" value="Solyc04g071780.3.1"/>
    <property type="gene ID" value="Solyc04g071780.3"/>
</dbReference>
<evidence type="ECO:0000256" key="4">
    <source>
        <dbReference type="ARBA" id="ARBA00010617"/>
    </source>
</evidence>
<sequence length="983" mass="113254">MEISWAFIVFGSWLFAFAFVLKILNHPAKRKLPPGPKPWPIIGNLNLLGSLPHVSLHHLSQKYGDLMLLKFGSKPVLVASSPEMAKEILKTHDAIFASRPELAAGKYTSYNYSDMTWAPYGAHWRQARRIYLTEIFSPKRLDSFEHIRVEEGRTLISRLFPLSGKPVLLKDHLPRFTLRTISRLVMSDKYYNDDQSIITLETLQQMLDEWFLLGGVINIGDWIPWLSWFDLQGYLKQMKTLGKNFTIFFNYVIEDHKATKREIEEDYVAKDMVDTLLHFADDPNLDVKLTSDRLMGLIHDLISGATDTSAATIEWAFQELLRSPNITEKAQQELDRAIGRERWVEEEDFSKLPYIDAIIKETFRLHPLCALLPPHYSIEDCNVAGYDIPKGTIVYVNAWSLGRNSKYWDRAQEFIPERFIENNIDIKGQNFALLPFGSGRRKCPGYSLGMKVVRTTMANLLHGFNWKLGGDMRPEDISMDEIYGLTTHPNKPEITTRSKAMANYWQFEPHWFTPTCVFSPSFTKIWRFNFGSKPVLVASSPEMAKEILKTHDTIFASRPSLAVGKHTSFNYSDMVWASYCAYWRQARKIYLTEIFSPKRLDYLEYVRIEERKTLISCLFAHSGKPIFLKDHLPRFTLRTINRLVMSDNYCSDQSNDSDTSIVTLERLQWMLDEWFILGGVINIGDWIPWLSWFDLQGYVRRMKALGKNMTEFYKYVLDDHNAKRIQKSGDFVPKDMVDALLHLANDPNREVKLTSDRMMGLIHNLVAGGTDTSAATIEWAFQELLRSPNIMEKAQQELDRAIGKEGWVEEEDFSKLPYIDAIIKETFRLHPLCALLAPHYSLEDCNVAGYDIPKGTTVYVNAWSLGRNPKYWDRPEEFIPERFIENGIDIKGQNFALLPFGSGRRRCPGYSLGMKVVRTTMANLLHGFNWKLAGDMKPEHISMDEIYGLTTHPKKPISLATASRKLASDDFLPVIFLNTDHIC</sequence>
<dbReference type="InterPro" id="IPR001128">
    <property type="entry name" value="Cyt_P450"/>
</dbReference>
<dbReference type="PRINTS" id="PR00463">
    <property type="entry name" value="EP450I"/>
</dbReference>
<dbReference type="InterPro" id="IPR002401">
    <property type="entry name" value="Cyt_P450_E_grp-I"/>
</dbReference>
<feature type="transmembrane region" description="Helical" evidence="14">
    <location>
        <begin position="6"/>
        <end position="24"/>
    </location>
</feature>
<keyword evidence="5 13" id="KW-0349">Heme</keyword>
<dbReference type="AlphaFoldDB" id="A0A3Q7G7A3"/>
<reference evidence="15" key="2">
    <citation type="submission" date="2019-01" db="UniProtKB">
        <authorList>
            <consortium name="EnsemblPlants"/>
        </authorList>
    </citation>
    <scope>IDENTIFICATION</scope>
    <source>
        <strain evidence="15">cv. Heinz 1706</strain>
    </source>
</reference>
<evidence type="ECO:0000256" key="1">
    <source>
        <dbReference type="ARBA" id="ARBA00001971"/>
    </source>
</evidence>
<organism evidence="15">
    <name type="scientific">Solanum lycopersicum</name>
    <name type="common">Tomato</name>
    <name type="synonym">Lycopersicon esculentum</name>
    <dbReference type="NCBI Taxonomy" id="4081"/>
    <lineage>
        <taxon>Eukaryota</taxon>
        <taxon>Viridiplantae</taxon>
        <taxon>Streptophyta</taxon>
        <taxon>Embryophyta</taxon>
        <taxon>Tracheophyta</taxon>
        <taxon>Spermatophyta</taxon>
        <taxon>Magnoliopsida</taxon>
        <taxon>eudicotyledons</taxon>
        <taxon>Gunneridae</taxon>
        <taxon>Pentapetalae</taxon>
        <taxon>asterids</taxon>
        <taxon>lamiids</taxon>
        <taxon>Solanales</taxon>
        <taxon>Solanaceae</taxon>
        <taxon>Solanoideae</taxon>
        <taxon>Solaneae</taxon>
        <taxon>Solanum</taxon>
        <taxon>Solanum subgen. Lycopersicon</taxon>
    </lineage>
</organism>
<proteinExistence type="inferred from homology"/>
<evidence type="ECO:0000256" key="12">
    <source>
        <dbReference type="ARBA" id="ARBA00023136"/>
    </source>
</evidence>
<dbReference type="InterPro" id="IPR017972">
    <property type="entry name" value="Cyt_P450_CS"/>
</dbReference>
<name>A0A3Q7G7A3_SOLLC</name>
<accession>A0A3Q7G7A3</accession>
<dbReference type="PaxDb" id="4081-Solyc04g071780.2.1"/>
<comment type="pathway">
    <text evidence="3">Alkaloid biosynthesis.</text>
</comment>
<evidence type="ECO:0000313" key="15">
    <source>
        <dbReference type="EnsemblPlants" id="Solyc04g071780.3.1"/>
    </source>
</evidence>
<dbReference type="Pfam" id="PF00067">
    <property type="entry name" value="p450"/>
    <property type="match status" value="2"/>
</dbReference>
<dbReference type="PRINTS" id="PR00385">
    <property type="entry name" value="P450"/>
</dbReference>
<comment type="similarity">
    <text evidence="4">Belongs to the cytochrome P450 family.</text>
</comment>
<dbReference type="Gene3D" id="1.10.630.10">
    <property type="entry name" value="Cytochrome P450"/>
    <property type="match status" value="2"/>
</dbReference>
<feature type="binding site" description="axial binding residue" evidence="13">
    <location>
        <position position="907"/>
    </location>
    <ligand>
        <name>heme</name>
        <dbReference type="ChEBI" id="CHEBI:30413"/>
    </ligand>
    <ligandPart>
        <name>Fe</name>
        <dbReference type="ChEBI" id="CHEBI:18248"/>
    </ligandPart>
</feature>
<evidence type="ECO:0000256" key="14">
    <source>
        <dbReference type="SAM" id="Phobius"/>
    </source>
</evidence>
<keyword evidence="10 13" id="KW-0408">Iron</keyword>
<comment type="cofactor">
    <cofactor evidence="1 13">
        <name>heme</name>
        <dbReference type="ChEBI" id="CHEBI:30413"/>
    </cofactor>
</comment>
<evidence type="ECO:0000256" key="11">
    <source>
        <dbReference type="ARBA" id="ARBA00023033"/>
    </source>
</evidence>
<dbReference type="InterPro" id="IPR036396">
    <property type="entry name" value="Cyt_P450_sf"/>
</dbReference>
<evidence type="ECO:0000256" key="5">
    <source>
        <dbReference type="ARBA" id="ARBA00022617"/>
    </source>
</evidence>
<keyword evidence="6 14" id="KW-0812">Transmembrane</keyword>
<dbReference type="CDD" id="cd20618">
    <property type="entry name" value="CYP71_clan"/>
    <property type="match status" value="2"/>
</dbReference>
<dbReference type="GO" id="GO:0016020">
    <property type="term" value="C:membrane"/>
    <property type="evidence" value="ECO:0007669"/>
    <property type="project" value="UniProtKB-SubCell"/>
</dbReference>
<dbReference type="OMA" id="WHIANRH"/>
<evidence type="ECO:0000256" key="2">
    <source>
        <dbReference type="ARBA" id="ARBA00004167"/>
    </source>
</evidence>
<dbReference type="PANTHER" id="PTHR47944">
    <property type="entry name" value="CYTOCHROME P450 98A9"/>
    <property type="match status" value="1"/>
</dbReference>
<evidence type="ECO:0000256" key="9">
    <source>
        <dbReference type="ARBA" id="ARBA00023002"/>
    </source>
</evidence>
<protein>
    <submittedName>
        <fullName evidence="15">Uncharacterized protein</fullName>
    </submittedName>
</protein>
<evidence type="ECO:0000256" key="8">
    <source>
        <dbReference type="ARBA" id="ARBA00022989"/>
    </source>
</evidence>
<dbReference type="PROSITE" id="PS00086">
    <property type="entry name" value="CYTOCHROME_P450"/>
    <property type="match status" value="2"/>
</dbReference>
<dbReference type="GO" id="GO:0005506">
    <property type="term" value="F:iron ion binding"/>
    <property type="evidence" value="ECO:0007669"/>
    <property type="project" value="InterPro"/>
</dbReference>
<reference evidence="15" key="1">
    <citation type="journal article" date="2012" name="Nature">
        <title>The tomato genome sequence provides insights into fleshy fruit evolution.</title>
        <authorList>
            <consortium name="Tomato Genome Consortium"/>
        </authorList>
    </citation>
    <scope>NUCLEOTIDE SEQUENCE [LARGE SCALE GENOMIC DNA]</scope>
    <source>
        <strain evidence="15">cv. Heinz 1706</strain>
    </source>
</reference>
<comment type="subcellular location">
    <subcellularLocation>
        <location evidence="2">Membrane</location>
        <topology evidence="2">Single-pass membrane protein</topology>
    </subcellularLocation>
</comment>
<keyword evidence="9" id="KW-0560">Oxidoreductase</keyword>
<dbReference type="GO" id="GO:0016705">
    <property type="term" value="F:oxidoreductase activity, acting on paired donors, with incorporation or reduction of molecular oxygen"/>
    <property type="evidence" value="ECO:0007669"/>
    <property type="project" value="InterPro"/>
</dbReference>
<keyword evidence="8 14" id="KW-1133">Transmembrane helix</keyword>
<dbReference type="GO" id="GO:0004497">
    <property type="term" value="F:monooxygenase activity"/>
    <property type="evidence" value="ECO:0007669"/>
    <property type="project" value="UniProtKB-KW"/>
</dbReference>
<keyword evidence="12 14" id="KW-0472">Membrane</keyword>
<evidence type="ECO:0000256" key="7">
    <source>
        <dbReference type="ARBA" id="ARBA00022723"/>
    </source>
</evidence>
<dbReference type="FunFam" id="1.10.630.10:FF:000097">
    <property type="entry name" value="Cytochrome P-450 19"/>
    <property type="match status" value="2"/>
</dbReference>
<evidence type="ECO:0000256" key="13">
    <source>
        <dbReference type="PIRSR" id="PIRSR602401-1"/>
    </source>
</evidence>